<dbReference type="AlphaFoldDB" id="A0A6N0JJU1"/>
<feature type="compositionally biased region" description="Basic and acidic residues" evidence="1">
    <location>
        <begin position="24"/>
        <end position="34"/>
    </location>
</feature>
<name>A0A6N0JJU1_ACHDE</name>
<dbReference type="EMBL" id="CP054569">
    <property type="protein sequence ID" value="QKQ47401.1"/>
    <property type="molecule type" value="Genomic_DNA"/>
</dbReference>
<dbReference type="Proteomes" id="UP000509782">
    <property type="component" value="Chromosome"/>
</dbReference>
<proteinExistence type="predicted"/>
<organism evidence="2 3">
    <name type="scientific">Achromobacter denitrificans</name>
    <name type="common">Alcaligenes denitrificans</name>
    <dbReference type="NCBI Taxonomy" id="32002"/>
    <lineage>
        <taxon>Bacteria</taxon>
        <taxon>Pseudomonadati</taxon>
        <taxon>Pseudomonadota</taxon>
        <taxon>Betaproteobacteria</taxon>
        <taxon>Burkholderiales</taxon>
        <taxon>Alcaligenaceae</taxon>
        <taxon>Achromobacter</taxon>
    </lineage>
</organism>
<evidence type="ECO:0000256" key="1">
    <source>
        <dbReference type="SAM" id="MobiDB-lite"/>
    </source>
</evidence>
<reference evidence="2 3" key="1">
    <citation type="submission" date="2020-05" db="EMBL/GenBank/DDBJ databases">
        <title>FDA dAtabase for Regulatory Grade micrObial Sequences (FDA-ARGOS): Supporting development and validation of Infectious Disease Dx tests.</title>
        <authorList>
            <person name="Sproer C."/>
            <person name="Gronow S."/>
            <person name="Severitt S."/>
            <person name="Schroder I."/>
            <person name="Tallon L."/>
            <person name="Sadzewicz L."/>
            <person name="Zhao X."/>
            <person name="Vavikolanu K."/>
            <person name="Mehta A."/>
            <person name="Aluvathingal J."/>
            <person name="Nadendla S."/>
            <person name="Myers T."/>
            <person name="Yan Y."/>
            <person name="Sichtig H."/>
        </authorList>
    </citation>
    <scope>NUCLEOTIDE SEQUENCE [LARGE SCALE GENOMIC DNA]</scope>
    <source>
        <strain evidence="2 3">FDAARGOS_787</strain>
    </source>
</reference>
<protein>
    <submittedName>
        <fullName evidence="2">Uncharacterized protein</fullName>
    </submittedName>
</protein>
<evidence type="ECO:0000313" key="3">
    <source>
        <dbReference type="Proteomes" id="UP000509782"/>
    </source>
</evidence>
<accession>A0A6N0JJU1</accession>
<dbReference type="RefSeq" id="WP_125284736.1">
    <property type="nucleotide sequence ID" value="NZ_CP054569.1"/>
</dbReference>
<evidence type="ECO:0000313" key="2">
    <source>
        <dbReference type="EMBL" id="QKQ47401.1"/>
    </source>
</evidence>
<feature type="region of interest" description="Disordered" evidence="1">
    <location>
        <begin position="24"/>
        <end position="51"/>
    </location>
</feature>
<sequence length="126" mass="14041">MHAVLCLLCFYTVKHLGEKRHRAGMTEHDGHPDVRQPSGSSGASELRREQPAHEGKRLLALEASLFDNELLLLCYLVQEPAERDAIMVKLMNDAGLAGGRKKARAWFFEKAQALAAALGVDKIERY</sequence>
<gene>
    <name evidence="2" type="ORF">FOC81_12115</name>
</gene>